<organism evidence="2 3">
    <name type="scientific">Engelhardtia mirabilis</name>
    <dbReference type="NCBI Taxonomy" id="2528011"/>
    <lineage>
        <taxon>Bacteria</taxon>
        <taxon>Pseudomonadati</taxon>
        <taxon>Planctomycetota</taxon>
        <taxon>Planctomycetia</taxon>
        <taxon>Planctomycetia incertae sedis</taxon>
        <taxon>Engelhardtia</taxon>
    </lineage>
</organism>
<feature type="domain" description="NACHT" evidence="1">
    <location>
        <begin position="390"/>
        <end position="510"/>
    </location>
</feature>
<protein>
    <submittedName>
        <fullName evidence="2">Serine/threonine-protein kinase pkn1</fullName>
        <ecNumber evidence="2">2.7.11.1</ecNumber>
    </submittedName>
</protein>
<reference evidence="2 3" key="1">
    <citation type="submission" date="2019-02" db="EMBL/GenBank/DDBJ databases">
        <title>Deep-cultivation of Planctomycetes and their phenomic and genomic characterization uncovers novel biology.</title>
        <authorList>
            <person name="Wiegand S."/>
            <person name="Jogler M."/>
            <person name="Boedeker C."/>
            <person name="Pinto D."/>
            <person name="Vollmers J."/>
            <person name="Rivas-Marin E."/>
            <person name="Kohn T."/>
            <person name="Peeters S.H."/>
            <person name="Heuer A."/>
            <person name="Rast P."/>
            <person name="Oberbeckmann S."/>
            <person name="Bunk B."/>
            <person name="Jeske O."/>
            <person name="Meyerdierks A."/>
            <person name="Storesund J.E."/>
            <person name="Kallscheuer N."/>
            <person name="Luecker S."/>
            <person name="Lage O.M."/>
            <person name="Pohl T."/>
            <person name="Merkel B.J."/>
            <person name="Hornburger P."/>
            <person name="Mueller R.-W."/>
            <person name="Bruemmer F."/>
            <person name="Labrenz M."/>
            <person name="Spormann A.M."/>
            <person name="Op den Camp H."/>
            <person name="Overmann J."/>
            <person name="Amann R."/>
            <person name="Jetten M.S.M."/>
            <person name="Mascher T."/>
            <person name="Medema M.H."/>
            <person name="Devos D.P."/>
            <person name="Kaster A.-K."/>
            <person name="Ovreas L."/>
            <person name="Rohde M."/>
            <person name="Galperin M.Y."/>
            <person name="Jogler C."/>
        </authorList>
    </citation>
    <scope>NUCLEOTIDE SEQUENCE [LARGE SCALE GENOMIC DNA]</scope>
    <source>
        <strain evidence="2 3">Pla133</strain>
    </source>
</reference>
<dbReference type="InterPro" id="IPR051043">
    <property type="entry name" value="Sulfatase_Mod_Factor_Kinase"/>
</dbReference>
<dbReference type="Gene3D" id="3.90.1580.10">
    <property type="entry name" value="paralog of FGE (formylglycine-generating enzyme)"/>
    <property type="match status" value="1"/>
</dbReference>
<dbReference type="InterPro" id="IPR003593">
    <property type="entry name" value="AAA+_ATPase"/>
</dbReference>
<dbReference type="SMART" id="SM00382">
    <property type="entry name" value="AAA"/>
    <property type="match status" value="1"/>
</dbReference>
<dbReference type="Pfam" id="PF03781">
    <property type="entry name" value="FGE-sulfatase"/>
    <property type="match status" value="1"/>
</dbReference>
<sequence length="1086" mass="118560">MTENAVEAPAASHDEEDPKRVFFAFDFTDKTVAAVLEDFVDAPPDGVQPRTAEGAARGPDLWSTIEAEIGRADAVVGMVDHANANVGFELGFALGRGKPCFWGQARSAAPPWLTRAPFIGVIRDRASDRDELAAMVAGEGTVVEGRATLDNGTILLCPAPNLGRGIIQRVRTERPDWTVLDPSGWNLVDLVEKLDGAWRVVWVLLDFDPDVEKRDGQANAAHAAIAGFAAAQGLKVCPYRFESAREVVDVGRQVKEFRGALQFMQLMDELDQTLEADRAAVLAASKVRAGETGRGADQAAPATVAPLDAYRRWVQSAHATTVPFFGTTAKALKDVYVGLNVRIDQARHFEMRGDSDVEEDFRRKSLFSAARLTLGDLLRIPANLEVGVTGRWILLGDPGSGKSTLCRRLSCELARDEAGPLPVFASLNRLAATDNRRDVFDLVAADATRTSAESPAELAADLRERAREGLVWILLDGLDEVNEADAPRVPEILAALAADFGDCPIVVTSRRTAYAGPPEASFVAADLLPLDAPAQRQLLANWIGEGAAASAWERIQRSPRMVELAANPFLLTLIAKLEDEDTPLPPTRGALYDQAVKLLLRRGFGVERREMNSPQAAAAVLAPLSLELQRAGGESWTEDQVYQALSLAAEGSPAVRRALRQDWGDKTGEFLRDVRRNAGVLGPHDGPGGDWRYLHRSLREFLAARALADDEGLDVDGLIALLDTREGQRHWGETVALLVGLLGQEDPRRGALLEAIVTRDHDLAHRTLPQLEGLDPEEALELLDQVPAEESGDDAPWDGVDLAELLRNLRLDGADCGEVRRLVLEPVTPSMETRDLAHRYFALETSGVGVEREAFFRRCGRWPSTGVPNPPAMVRIPPTGDTSVSFAMGSPDGVGHGDERPQRQVTLSAYSMGATAVTEAEYARFDKSKGAKHPNHPVAGVSWWDAWLYARWVGCELPSEAQWECAARAGTTERWSHGDDEAELGEYAWFNGNSENRRHDVGTRKANPWGLLDMHGNVREWCADWLGEYDEAQTEDPSGLAAGADRVLRGGCCWDFADGCRSAYRNGLRPWWRGDYVGFRVVLPSS</sequence>
<dbReference type="Pfam" id="PF05729">
    <property type="entry name" value="NACHT"/>
    <property type="match status" value="1"/>
</dbReference>
<dbReference type="InterPro" id="IPR005532">
    <property type="entry name" value="SUMF_dom"/>
</dbReference>
<dbReference type="AlphaFoldDB" id="A0A518BFZ9"/>
<dbReference type="SUPFAM" id="SSF52540">
    <property type="entry name" value="P-loop containing nucleoside triphosphate hydrolases"/>
    <property type="match status" value="1"/>
</dbReference>
<dbReference type="SUPFAM" id="SSF56436">
    <property type="entry name" value="C-type lectin-like"/>
    <property type="match status" value="1"/>
</dbReference>
<dbReference type="Proteomes" id="UP000316921">
    <property type="component" value="Chromosome"/>
</dbReference>
<evidence type="ECO:0000259" key="1">
    <source>
        <dbReference type="PROSITE" id="PS50837"/>
    </source>
</evidence>
<gene>
    <name evidence="2" type="primary">pkn1_2</name>
    <name evidence="2" type="ORF">Pla133_09700</name>
</gene>
<proteinExistence type="predicted"/>
<dbReference type="PROSITE" id="PS50837">
    <property type="entry name" value="NACHT"/>
    <property type="match status" value="1"/>
</dbReference>
<dbReference type="InterPro" id="IPR042095">
    <property type="entry name" value="SUMF_sf"/>
</dbReference>
<dbReference type="PANTHER" id="PTHR23150:SF19">
    <property type="entry name" value="FORMYLGLYCINE-GENERATING ENZYME"/>
    <property type="match status" value="1"/>
</dbReference>
<dbReference type="PANTHER" id="PTHR23150">
    <property type="entry name" value="SULFATASE MODIFYING FACTOR 1, 2"/>
    <property type="match status" value="1"/>
</dbReference>
<dbReference type="KEGG" id="pbap:Pla133_09700"/>
<keyword evidence="3" id="KW-1185">Reference proteome</keyword>
<evidence type="ECO:0000313" key="3">
    <source>
        <dbReference type="Proteomes" id="UP000316921"/>
    </source>
</evidence>
<keyword evidence="2" id="KW-0808">Transferase</keyword>
<dbReference type="EMBL" id="CP036287">
    <property type="protein sequence ID" value="QDU65904.1"/>
    <property type="molecule type" value="Genomic_DNA"/>
</dbReference>
<evidence type="ECO:0000313" key="2">
    <source>
        <dbReference type="EMBL" id="QDU65904.1"/>
    </source>
</evidence>
<dbReference type="GO" id="GO:0004674">
    <property type="term" value="F:protein serine/threonine kinase activity"/>
    <property type="evidence" value="ECO:0007669"/>
    <property type="project" value="UniProtKB-EC"/>
</dbReference>
<accession>A0A518BFZ9</accession>
<name>A0A518BFZ9_9BACT</name>
<dbReference type="Gene3D" id="3.40.50.300">
    <property type="entry name" value="P-loop containing nucleotide triphosphate hydrolases"/>
    <property type="match status" value="1"/>
</dbReference>
<dbReference type="InterPro" id="IPR007111">
    <property type="entry name" value="NACHT_NTPase"/>
</dbReference>
<dbReference type="EC" id="2.7.11.1" evidence="2"/>
<dbReference type="InterPro" id="IPR016187">
    <property type="entry name" value="CTDL_fold"/>
</dbReference>
<dbReference type="RefSeq" id="WP_145062965.1">
    <property type="nucleotide sequence ID" value="NZ_CP036287.1"/>
</dbReference>
<dbReference type="InterPro" id="IPR027417">
    <property type="entry name" value="P-loop_NTPase"/>
</dbReference>
<dbReference type="GO" id="GO:0120147">
    <property type="term" value="F:formylglycine-generating oxidase activity"/>
    <property type="evidence" value="ECO:0007669"/>
    <property type="project" value="TreeGrafter"/>
</dbReference>
<keyword evidence="2" id="KW-0418">Kinase</keyword>